<dbReference type="GO" id="GO:0005737">
    <property type="term" value="C:cytoplasm"/>
    <property type="evidence" value="ECO:0007669"/>
    <property type="project" value="UniProtKB-SubCell"/>
</dbReference>
<protein>
    <recommendedName>
        <fullName evidence="5">Centrosomin N-terminal motif 1 domain-containing protein</fullName>
    </recommendedName>
</protein>
<evidence type="ECO:0000256" key="2">
    <source>
        <dbReference type="ARBA" id="ARBA00022490"/>
    </source>
</evidence>
<keyword evidence="7" id="KW-1185">Reference proteome</keyword>
<dbReference type="PANTHER" id="PTHR46930:SF1">
    <property type="entry name" value="CDK5 REGULATORY SUBUNIT-ASSOCIATED PROTEIN 2"/>
    <property type="match status" value="1"/>
</dbReference>
<dbReference type="Pfam" id="PF07989">
    <property type="entry name" value="Cnn_1N"/>
    <property type="match status" value="1"/>
</dbReference>
<feature type="region of interest" description="Disordered" evidence="4">
    <location>
        <begin position="854"/>
        <end position="902"/>
    </location>
</feature>
<dbReference type="OrthoDB" id="10255000at2759"/>
<evidence type="ECO:0000259" key="5">
    <source>
        <dbReference type="Pfam" id="PF07989"/>
    </source>
</evidence>
<evidence type="ECO:0000313" key="7">
    <source>
        <dbReference type="Proteomes" id="UP000027586"/>
    </source>
</evidence>
<dbReference type="GO" id="GO:0097431">
    <property type="term" value="C:mitotic spindle pole"/>
    <property type="evidence" value="ECO:0007669"/>
    <property type="project" value="TreeGrafter"/>
</dbReference>
<evidence type="ECO:0000256" key="4">
    <source>
        <dbReference type="SAM" id="MobiDB-lite"/>
    </source>
</evidence>
<feature type="region of interest" description="Disordered" evidence="4">
    <location>
        <begin position="328"/>
        <end position="381"/>
    </location>
</feature>
<comment type="subcellular location">
    <subcellularLocation>
        <location evidence="1">Cytoplasm</location>
    </subcellularLocation>
</comment>
<feature type="region of interest" description="Disordered" evidence="4">
    <location>
        <begin position="1"/>
        <end position="143"/>
    </location>
</feature>
<comment type="caution">
    <text evidence="6">The sequence shown here is derived from an EMBL/GenBank/DDBJ whole genome shotgun (WGS) entry which is preliminary data.</text>
</comment>
<evidence type="ECO:0000256" key="1">
    <source>
        <dbReference type="ARBA" id="ARBA00004496"/>
    </source>
</evidence>
<feature type="coiled-coil region" evidence="3">
    <location>
        <begin position="467"/>
        <end position="805"/>
    </location>
</feature>
<dbReference type="GO" id="GO:0035371">
    <property type="term" value="C:microtubule plus-end"/>
    <property type="evidence" value="ECO:0007669"/>
    <property type="project" value="TreeGrafter"/>
</dbReference>
<feature type="compositionally biased region" description="Basic and acidic residues" evidence="4">
    <location>
        <begin position="854"/>
        <end position="880"/>
    </location>
</feature>
<dbReference type="GO" id="GO:0001578">
    <property type="term" value="P:microtubule bundle formation"/>
    <property type="evidence" value="ECO:0007669"/>
    <property type="project" value="TreeGrafter"/>
</dbReference>
<evidence type="ECO:0000313" key="6">
    <source>
        <dbReference type="EMBL" id="CDH52146.1"/>
    </source>
</evidence>
<dbReference type="GO" id="GO:0090266">
    <property type="term" value="P:regulation of mitotic cell cycle spindle assembly checkpoint"/>
    <property type="evidence" value="ECO:0007669"/>
    <property type="project" value="TreeGrafter"/>
</dbReference>
<keyword evidence="2" id="KW-0963">Cytoplasm</keyword>
<keyword evidence="3" id="KW-0175">Coiled coil</keyword>
<feature type="compositionally biased region" description="Low complexity" evidence="4">
    <location>
        <begin position="357"/>
        <end position="374"/>
    </location>
</feature>
<dbReference type="STRING" id="1263082.A0A068RT75"/>
<accession>A0A068RT75</accession>
<feature type="compositionally biased region" description="Low complexity" evidence="4">
    <location>
        <begin position="7"/>
        <end position="20"/>
    </location>
</feature>
<feature type="region of interest" description="Disordered" evidence="4">
    <location>
        <begin position="171"/>
        <end position="205"/>
    </location>
</feature>
<feature type="compositionally biased region" description="Low complexity" evidence="4">
    <location>
        <begin position="115"/>
        <end position="133"/>
    </location>
</feature>
<proteinExistence type="predicted"/>
<dbReference type="VEuPathDB" id="FungiDB:LCOR_03661.1"/>
<dbReference type="GO" id="GO:0007059">
    <property type="term" value="P:chromosome segregation"/>
    <property type="evidence" value="ECO:0007669"/>
    <property type="project" value="TreeGrafter"/>
</dbReference>
<dbReference type="GO" id="GO:0005815">
    <property type="term" value="C:microtubule organizing center"/>
    <property type="evidence" value="ECO:0007669"/>
    <property type="project" value="InterPro"/>
</dbReference>
<feature type="coiled-coil region" evidence="3">
    <location>
        <begin position="244"/>
        <end position="271"/>
    </location>
</feature>
<organism evidence="6 7">
    <name type="scientific">Lichtheimia corymbifera JMRC:FSU:9682</name>
    <dbReference type="NCBI Taxonomy" id="1263082"/>
    <lineage>
        <taxon>Eukaryota</taxon>
        <taxon>Fungi</taxon>
        <taxon>Fungi incertae sedis</taxon>
        <taxon>Mucoromycota</taxon>
        <taxon>Mucoromycotina</taxon>
        <taxon>Mucoromycetes</taxon>
        <taxon>Mucorales</taxon>
        <taxon>Lichtheimiaceae</taxon>
        <taxon>Lichtheimia</taxon>
    </lineage>
</organism>
<name>A0A068RT75_9FUNG</name>
<dbReference type="InterPro" id="IPR042791">
    <property type="entry name" value="CDK5RAP2"/>
</dbReference>
<dbReference type="GO" id="GO:0043015">
    <property type="term" value="F:gamma-tubulin binding"/>
    <property type="evidence" value="ECO:0007669"/>
    <property type="project" value="TreeGrafter"/>
</dbReference>
<gene>
    <name evidence="6" type="ORF">LCOR_03661.1</name>
</gene>
<dbReference type="InterPro" id="IPR012943">
    <property type="entry name" value="Cnn_1N"/>
</dbReference>
<feature type="compositionally biased region" description="Basic and acidic residues" evidence="4">
    <location>
        <begin position="193"/>
        <end position="205"/>
    </location>
</feature>
<sequence length="1000" mass="116006">MRPWQKSQPFSSSSSPPFDGESGDDQFPSEASLTQVSMLDNVSMASNMMGSAIDDSPPFRPSSSPAPIDTHIAADMYDNTNDYDNDDDNQKTPMPDTFHHLPNDHDDDDDDGSKHSVQQQQHEQQSSNQQHLQIPRPSASAGTANMFADHSSLFEQESRLDAFEQLSMADGMDNARSGPSIKDKHARHVNGNDNKRDPQKERSTTLALKEQEKTIDILKKDNFGLKLKIYYLEKRLEELSPDHVDNALKENVDLKVNIQTLTRELRKYKHMILELHSAMDLLQRSSQQKCSLPHGMSSEEKADYDTAITNATRYREENERLHKMVADLSSENSRLRASMRSSRTSSPALGVSPATYNSPRSSIKISRSNSNGSRNDYEDDEEDHWINHRRLPTTNSSNKDMVHHEVEMYRREWLQAKQTIDRQNQTIQLLREENEMKASSSPSNYKAPSDSLVKSILADRDAYVAKADQYMKTNHELNENLGRMQERHSEVMAQLLSKNKELDRMHENMDELMRSLHDTKKMLRNKSNENQKLRQELDTLQDRRANAASPNVSELLGTVNDLRVENGDLSRVVSTLKRELKDTEHEHQHEMEKLEAEIEKREQQFVALEAQVVKVMTRAEKLEAREKEKDILIEELERKLEAMERNQYDDEIERLEQELQVKDDQIGEYERRLEEIESQENDLSALEERYMQVEERMRHKDTQIKDLEYELESALEKAQEAKARYDEDLQLLEQQFKEVEQAMRERDVRIASLEGHLEAQADAVQREKSLHREELKEADDKMRELADLLREKDILLANVEEQLNERMANACDIEEAYERDLADIKEQLGARMIEIEEEWKGRVADTERRLKEAEEQLKKDRQLANEKLHDAKRALHKRSDGSNSRNGSIDARNGGSSKANQTLARLNKELQRELEERDRVLQREAERLHQLDLIYNRALQEKGALEDLLARRNSIITHLMEKLENTQERKAVMENVLLRQATEEIDSGYHRRSDSAMSSR</sequence>
<feature type="compositionally biased region" description="Polar residues" evidence="4">
    <location>
        <begin position="29"/>
        <end position="49"/>
    </location>
</feature>
<dbReference type="GO" id="GO:0008017">
    <property type="term" value="F:microtubule binding"/>
    <property type="evidence" value="ECO:0007669"/>
    <property type="project" value="TreeGrafter"/>
</dbReference>
<dbReference type="EMBL" id="CBTN010000012">
    <property type="protein sequence ID" value="CDH52146.1"/>
    <property type="molecule type" value="Genomic_DNA"/>
</dbReference>
<feature type="domain" description="Centrosomin N-terminal motif 1" evidence="5">
    <location>
        <begin position="208"/>
        <end position="279"/>
    </location>
</feature>
<dbReference type="Proteomes" id="UP000027586">
    <property type="component" value="Unassembled WGS sequence"/>
</dbReference>
<reference evidence="6" key="1">
    <citation type="submission" date="2013-08" db="EMBL/GenBank/DDBJ databases">
        <title>Gene expansion shapes genome architecture in the human pathogen Lichtheimia corymbifera: an evolutionary genomics analysis in the ancient terrestrial Mucorales (Mucoromycotina).</title>
        <authorList>
            <person name="Schwartze V.U."/>
            <person name="Winter S."/>
            <person name="Shelest E."/>
            <person name="Marcet-Houben M."/>
            <person name="Horn F."/>
            <person name="Wehner S."/>
            <person name="Hoffmann K."/>
            <person name="Riege K."/>
            <person name="Sammeth M."/>
            <person name="Nowrousian M."/>
            <person name="Valiante V."/>
            <person name="Linde J."/>
            <person name="Jacobsen I.D."/>
            <person name="Marz M."/>
            <person name="Brakhage A.A."/>
            <person name="Gabaldon T."/>
            <person name="Bocker S."/>
            <person name="Voigt K."/>
        </authorList>
    </citation>
    <scope>NUCLEOTIDE SEQUENCE [LARGE SCALE GENOMIC DNA]</scope>
    <source>
        <strain evidence="6">FSU 9682</strain>
    </source>
</reference>
<dbReference type="PANTHER" id="PTHR46930">
    <property type="entry name" value="CDK5 REGULATORY SUBUNIT-ASSOCIATED PROTEIN 2"/>
    <property type="match status" value="1"/>
</dbReference>
<dbReference type="GO" id="GO:0000132">
    <property type="term" value="P:establishment of mitotic spindle orientation"/>
    <property type="evidence" value="ECO:0007669"/>
    <property type="project" value="TreeGrafter"/>
</dbReference>
<dbReference type="AlphaFoldDB" id="A0A068RT75"/>
<evidence type="ECO:0000256" key="3">
    <source>
        <dbReference type="SAM" id="Coils"/>
    </source>
</evidence>